<keyword evidence="5" id="KW-1185">Reference proteome</keyword>
<dbReference type="PROSITE" id="PS50157">
    <property type="entry name" value="ZINC_FINGER_C2H2_2"/>
    <property type="match status" value="1"/>
</dbReference>
<keyword evidence="1" id="KW-0862">Zinc</keyword>
<comment type="caution">
    <text evidence="4">The sequence shown here is derived from an EMBL/GenBank/DDBJ whole genome shotgun (WGS) entry which is preliminary data.</text>
</comment>
<evidence type="ECO:0000256" key="2">
    <source>
        <dbReference type="SAM" id="MobiDB-lite"/>
    </source>
</evidence>
<dbReference type="InterPro" id="IPR013087">
    <property type="entry name" value="Znf_C2H2_type"/>
</dbReference>
<dbReference type="GO" id="GO:0000976">
    <property type="term" value="F:transcription cis-regulatory region binding"/>
    <property type="evidence" value="ECO:0007669"/>
    <property type="project" value="TreeGrafter"/>
</dbReference>
<feature type="compositionally biased region" description="Polar residues" evidence="2">
    <location>
        <begin position="149"/>
        <end position="168"/>
    </location>
</feature>
<dbReference type="OrthoDB" id="772256at2759"/>
<accession>A0A2U1NU59</accession>
<dbReference type="Proteomes" id="UP000245207">
    <property type="component" value="Unassembled WGS sequence"/>
</dbReference>
<proteinExistence type="predicted"/>
<organism evidence="4 5">
    <name type="scientific">Artemisia annua</name>
    <name type="common">Sweet wormwood</name>
    <dbReference type="NCBI Taxonomy" id="35608"/>
    <lineage>
        <taxon>Eukaryota</taxon>
        <taxon>Viridiplantae</taxon>
        <taxon>Streptophyta</taxon>
        <taxon>Embryophyta</taxon>
        <taxon>Tracheophyta</taxon>
        <taxon>Spermatophyta</taxon>
        <taxon>Magnoliopsida</taxon>
        <taxon>eudicotyledons</taxon>
        <taxon>Gunneridae</taxon>
        <taxon>Pentapetalae</taxon>
        <taxon>asterids</taxon>
        <taxon>campanulids</taxon>
        <taxon>Asterales</taxon>
        <taxon>Asteraceae</taxon>
        <taxon>Asteroideae</taxon>
        <taxon>Anthemideae</taxon>
        <taxon>Artemisiinae</taxon>
        <taxon>Artemisia</taxon>
    </lineage>
</organism>
<dbReference type="AlphaFoldDB" id="A0A2U1NU59"/>
<dbReference type="InterPro" id="IPR044299">
    <property type="entry name" value="GIS3/ZFP5/ZFP6"/>
</dbReference>
<feature type="compositionally biased region" description="Low complexity" evidence="2">
    <location>
        <begin position="175"/>
        <end position="187"/>
    </location>
</feature>
<dbReference type="GO" id="GO:0003700">
    <property type="term" value="F:DNA-binding transcription factor activity"/>
    <property type="evidence" value="ECO:0007669"/>
    <property type="project" value="TreeGrafter"/>
</dbReference>
<evidence type="ECO:0000313" key="4">
    <source>
        <dbReference type="EMBL" id="PWA77011.1"/>
    </source>
</evidence>
<dbReference type="GO" id="GO:0005634">
    <property type="term" value="C:nucleus"/>
    <property type="evidence" value="ECO:0007669"/>
    <property type="project" value="TreeGrafter"/>
</dbReference>
<feature type="domain" description="C2H2-type" evidence="3">
    <location>
        <begin position="47"/>
        <end position="74"/>
    </location>
</feature>
<evidence type="ECO:0000313" key="5">
    <source>
        <dbReference type="Proteomes" id="UP000245207"/>
    </source>
</evidence>
<dbReference type="GO" id="GO:0009736">
    <property type="term" value="P:cytokinin-activated signaling pathway"/>
    <property type="evidence" value="ECO:0007669"/>
    <property type="project" value="TreeGrafter"/>
</dbReference>
<gene>
    <name evidence="4" type="ORF">CTI12_AA226330</name>
</gene>
<dbReference type="GO" id="GO:0009740">
    <property type="term" value="P:gibberellic acid mediated signaling pathway"/>
    <property type="evidence" value="ECO:0007669"/>
    <property type="project" value="TreeGrafter"/>
</dbReference>
<evidence type="ECO:0000259" key="3">
    <source>
        <dbReference type="PROSITE" id="PS50157"/>
    </source>
</evidence>
<dbReference type="GO" id="GO:0008270">
    <property type="term" value="F:zinc ion binding"/>
    <property type="evidence" value="ECO:0007669"/>
    <property type="project" value="UniProtKB-KW"/>
</dbReference>
<keyword evidence="1" id="KW-0863">Zinc-finger</keyword>
<feature type="region of interest" description="Disordered" evidence="2">
    <location>
        <begin position="149"/>
        <end position="187"/>
    </location>
</feature>
<dbReference type="InterPro" id="IPR036236">
    <property type="entry name" value="Znf_C2H2_sf"/>
</dbReference>
<dbReference type="Gene3D" id="3.30.160.60">
    <property type="entry name" value="Classic Zinc Finger"/>
    <property type="match status" value="1"/>
</dbReference>
<dbReference type="PANTHER" id="PTHR46353">
    <property type="entry name" value="ZINC FINGER PROTEIN 5"/>
    <property type="match status" value="1"/>
</dbReference>
<dbReference type="PANTHER" id="PTHR46353:SF9">
    <property type="entry name" value="ZINC FINGER PROTEIN GIS3"/>
    <property type="match status" value="1"/>
</dbReference>
<name>A0A2U1NU59_ARTAN</name>
<dbReference type="GO" id="GO:0010090">
    <property type="term" value="P:trichome morphogenesis"/>
    <property type="evidence" value="ECO:0007669"/>
    <property type="project" value="InterPro"/>
</dbReference>
<sequence>MAQLNHYQAKPANTKTNSLKLFGFNVPEDEGMEAPKRLSVSSDGRKYQCQYCFREFANSQALGGHQNAHKKERQRLKRAQIQASRKVYIQRPIISAFNQLPNILPHGGQMILPSTNFTYPPWVYAPHAPAAFHVSHVLPSSSLLASGSTQESLTHVNNQTHRGSTVNETDGGPGFDDPFGPDLRLRL</sequence>
<keyword evidence="1" id="KW-0479">Metal-binding</keyword>
<reference evidence="4 5" key="1">
    <citation type="journal article" date="2018" name="Mol. Plant">
        <title>The genome of Artemisia annua provides insight into the evolution of Asteraceae family and artemisinin biosynthesis.</title>
        <authorList>
            <person name="Shen Q."/>
            <person name="Zhang L."/>
            <person name="Liao Z."/>
            <person name="Wang S."/>
            <person name="Yan T."/>
            <person name="Shi P."/>
            <person name="Liu M."/>
            <person name="Fu X."/>
            <person name="Pan Q."/>
            <person name="Wang Y."/>
            <person name="Lv Z."/>
            <person name="Lu X."/>
            <person name="Zhang F."/>
            <person name="Jiang W."/>
            <person name="Ma Y."/>
            <person name="Chen M."/>
            <person name="Hao X."/>
            <person name="Li L."/>
            <person name="Tang Y."/>
            <person name="Lv G."/>
            <person name="Zhou Y."/>
            <person name="Sun X."/>
            <person name="Brodelius P.E."/>
            <person name="Rose J.K.C."/>
            <person name="Tang K."/>
        </authorList>
    </citation>
    <scope>NUCLEOTIDE SEQUENCE [LARGE SCALE GENOMIC DNA]</scope>
    <source>
        <strain evidence="5">cv. Huhao1</strain>
        <tissue evidence="4">Leaf</tissue>
    </source>
</reference>
<protein>
    <submittedName>
        <fullName evidence="4">Zinc finger protein 6</fullName>
    </submittedName>
</protein>
<evidence type="ECO:0000256" key="1">
    <source>
        <dbReference type="PROSITE-ProRule" id="PRU00042"/>
    </source>
</evidence>
<dbReference type="SUPFAM" id="SSF57667">
    <property type="entry name" value="beta-beta-alpha zinc fingers"/>
    <property type="match status" value="1"/>
</dbReference>
<dbReference type="EMBL" id="PKPP01002188">
    <property type="protein sequence ID" value="PWA77011.1"/>
    <property type="molecule type" value="Genomic_DNA"/>
</dbReference>
<dbReference type="PROSITE" id="PS00028">
    <property type="entry name" value="ZINC_FINGER_C2H2_1"/>
    <property type="match status" value="1"/>
</dbReference>
<dbReference type="STRING" id="35608.A0A2U1NU59"/>